<dbReference type="Proteomes" id="UP000030746">
    <property type="component" value="Unassembled WGS sequence"/>
</dbReference>
<name>V3ZUD6_LOTGI</name>
<keyword evidence="3" id="KW-1185">Reference proteome</keyword>
<gene>
    <name evidence="2" type="ORF">LOTGIDRAFT_168611</name>
</gene>
<sequence length="250" mass="27009">MALSVSLSSHLGATVECKFSEKNTDELDGQLTEGEHFRFFSQFSESFTGSNTHDYTTYDQSSTRLLLDLVASTSDWSTIDRNPSSDIIQSSFDSPLSPSEQSHSSQTLQPTIAVTSAMDETTIFITSPTFDVSWITASDLVTTTTTSFAISSVTPDASTTLNTLTPSITNTVYRFRRVNMATGTVSVIYPGPFVSPTMSQTVMKSCSVSKEGTETTEATEATEDDDEGSNCSEESGDDDDGDVDQSDNDK</sequence>
<feature type="region of interest" description="Disordered" evidence="1">
    <location>
        <begin position="207"/>
        <end position="250"/>
    </location>
</feature>
<evidence type="ECO:0000256" key="1">
    <source>
        <dbReference type="SAM" id="MobiDB-lite"/>
    </source>
</evidence>
<dbReference type="CTD" id="20240931"/>
<feature type="compositionally biased region" description="Acidic residues" evidence="1">
    <location>
        <begin position="220"/>
        <end position="250"/>
    </location>
</feature>
<accession>V3ZUD6</accession>
<dbReference type="KEGG" id="lgi:LOTGIDRAFT_168611"/>
<proteinExistence type="predicted"/>
<dbReference type="RefSeq" id="XP_009064744.1">
    <property type="nucleotide sequence ID" value="XM_009066496.1"/>
</dbReference>
<organism evidence="2 3">
    <name type="scientific">Lottia gigantea</name>
    <name type="common">Giant owl limpet</name>
    <dbReference type="NCBI Taxonomy" id="225164"/>
    <lineage>
        <taxon>Eukaryota</taxon>
        <taxon>Metazoa</taxon>
        <taxon>Spiralia</taxon>
        <taxon>Lophotrochozoa</taxon>
        <taxon>Mollusca</taxon>
        <taxon>Gastropoda</taxon>
        <taxon>Patellogastropoda</taxon>
        <taxon>Lottioidea</taxon>
        <taxon>Lottiidae</taxon>
        <taxon>Lottia</taxon>
    </lineage>
</organism>
<reference evidence="2 3" key="1">
    <citation type="journal article" date="2013" name="Nature">
        <title>Insights into bilaterian evolution from three spiralian genomes.</title>
        <authorList>
            <person name="Simakov O."/>
            <person name="Marletaz F."/>
            <person name="Cho S.J."/>
            <person name="Edsinger-Gonzales E."/>
            <person name="Havlak P."/>
            <person name="Hellsten U."/>
            <person name="Kuo D.H."/>
            <person name="Larsson T."/>
            <person name="Lv J."/>
            <person name="Arendt D."/>
            <person name="Savage R."/>
            <person name="Osoegawa K."/>
            <person name="de Jong P."/>
            <person name="Grimwood J."/>
            <person name="Chapman J.A."/>
            <person name="Shapiro H."/>
            <person name="Aerts A."/>
            <person name="Otillar R.P."/>
            <person name="Terry A.Y."/>
            <person name="Boore J.L."/>
            <person name="Grigoriev I.V."/>
            <person name="Lindberg D.R."/>
            <person name="Seaver E.C."/>
            <person name="Weisblat D.A."/>
            <person name="Putnam N.H."/>
            <person name="Rokhsar D.S."/>
        </authorList>
    </citation>
    <scope>NUCLEOTIDE SEQUENCE [LARGE SCALE GENOMIC DNA]</scope>
</reference>
<feature type="compositionally biased region" description="Low complexity" evidence="1">
    <location>
        <begin position="94"/>
        <end position="106"/>
    </location>
</feature>
<dbReference type="GeneID" id="20240931"/>
<evidence type="ECO:0000313" key="2">
    <source>
        <dbReference type="EMBL" id="ESO84541.1"/>
    </source>
</evidence>
<dbReference type="AlphaFoldDB" id="V3ZUD6"/>
<dbReference type="HOGENOM" id="CLU_1112389_0_0_1"/>
<dbReference type="EMBL" id="KB203470">
    <property type="protein sequence ID" value="ESO84541.1"/>
    <property type="molecule type" value="Genomic_DNA"/>
</dbReference>
<protein>
    <submittedName>
        <fullName evidence="2">Uncharacterized protein</fullName>
    </submittedName>
</protein>
<feature type="region of interest" description="Disordered" evidence="1">
    <location>
        <begin position="89"/>
        <end position="108"/>
    </location>
</feature>
<evidence type="ECO:0000313" key="3">
    <source>
        <dbReference type="Proteomes" id="UP000030746"/>
    </source>
</evidence>